<gene>
    <name evidence="1" type="ORF">LCGC14_1712640</name>
</gene>
<protein>
    <recommendedName>
        <fullName evidence="2">Nucleoside 2-deoxyribosyltransferase</fullName>
    </recommendedName>
</protein>
<proteinExistence type="predicted"/>
<comment type="caution">
    <text evidence="1">The sequence shown here is derived from an EMBL/GenBank/DDBJ whole genome shotgun (WGS) entry which is preliminary data.</text>
</comment>
<sequence length="137" mass="15662">MLKKKIKVYMSHPIRGVLREKATEETMKANNQKAIAWGRELWGEFGSQIDLYVPGEHDEFVLIAYLNGFLTEKQLLDVDCVIVSRCKAVIVANWENFISHGMLKEINHADNGGIPVFFLDNLDAVNLEKLRVFLETL</sequence>
<reference evidence="1" key="1">
    <citation type="journal article" date="2015" name="Nature">
        <title>Complex archaea that bridge the gap between prokaryotes and eukaryotes.</title>
        <authorList>
            <person name="Spang A."/>
            <person name="Saw J.H."/>
            <person name="Jorgensen S.L."/>
            <person name="Zaremba-Niedzwiedzka K."/>
            <person name="Martijn J."/>
            <person name="Lind A.E."/>
            <person name="van Eijk R."/>
            <person name="Schleper C."/>
            <person name="Guy L."/>
            <person name="Ettema T.J."/>
        </authorList>
    </citation>
    <scope>NUCLEOTIDE SEQUENCE</scope>
</reference>
<dbReference type="Gene3D" id="3.40.50.10400">
    <property type="entry name" value="Hypothetical protein PA1492"/>
    <property type="match status" value="1"/>
</dbReference>
<evidence type="ECO:0000313" key="1">
    <source>
        <dbReference type="EMBL" id="KKM13787.1"/>
    </source>
</evidence>
<organism evidence="1">
    <name type="scientific">marine sediment metagenome</name>
    <dbReference type="NCBI Taxonomy" id="412755"/>
    <lineage>
        <taxon>unclassified sequences</taxon>
        <taxon>metagenomes</taxon>
        <taxon>ecological metagenomes</taxon>
    </lineage>
</organism>
<name>A0A0F9HF56_9ZZZZ</name>
<dbReference type="AlphaFoldDB" id="A0A0F9HF56"/>
<accession>A0A0F9HF56</accession>
<dbReference type="EMBL" id="LAZR01015298">
    <property type="protein sequence ID" value="KKM13787.1"/>
    <property type="molecule type" value="Genomic_DNA"/>
</dbReference>
<evidence type="ECO:0008006" key="2">
    <source>
        <dbReference type="Google" id="ProtNLM"/>
    </source>
</evidence>